<feature type="region of interest" description="Disordered" evidence="7">
    <location>
        <begin position="899"/>
        <end position="918"/>
    </location>
</feature>
<feature type="domain" description="JmjN" evidence="8">
    <location>
        <begin position="73"/>
        <end position="114"/>
    </location>
</feature>
<feature type="compositionally biased region" description="Acidic residues" evidence="7">
    <location>
        <begin position="49"/>
        <end position="62"/>
    </location>
</feature>
<feature type="region of interest" description="Disordered" evidence="7">
    <location>
        <begin position="1429"/>
        <end position="1481"/>
    </location>
</feature>
<gene>
    <name evidence="11" type="ORF">SLS55_006696</name>
</gene>
<evidence type="ECO:0000256" key="7">
    <source>
        <dbReference type="SAM" id="MobiDB-lite"/>
    </source>
</evidence>
<evidence type="ECO:0000259" key="10">
    <source>
        <dbReference type="PROSITE" id="PS51805"/>
    </source>
</evidence>
<feature type="compositionally biased region" description="Low complexity" evidence="7">
    <location>
        <begin position="1172"/>
        <end position="1183"/>
    </location>
</feature>
<feature type="region of interest" description="Disordered" evidence="7">
    <location>
        <begin position="1"/>
        <end position="70"/>
    </location>
</feature>
<keyword evidence="5" id="KW-0862">Zinc</keyword>
<dbReference type="InterPro" id="IPR055500">
    <property type="entry name" value="DUF7072"/>
</dbReference>
<dbReference type="InterPro" id="IPR034732">
    <property type="entry name" value="EPHD"/>
</dbReference>
<dbReference type="SMART" id="SM00558">
    <property type="entry name" value="JmjC"/>
    <property type="match status" value="1"/>
</dbReference>
<feature type="compositionally biased region" description="Pro residues" evidence="7">
    <location>
        <begin position="1025"/>
        <end position="1035"/>
    </location>
</feature>
<evidence type="ECO:0000256" key="4">
    <source>
        <dbReference type="ARBA" id="ARBA00022771"/>
    </source>
</evidence>
<accession>A0ABR3CHJ9</accession>
<organism evidence="11 12">
    <name type="scientific">Diplodia seriata</name>
    <dbReference type="NCBI Taxonomy" id="420778"/>
    <lineage>
        <taxon>Eukaryota</taxon>
        <taxon>Fungi</taxon>
        <taxon>Dikarya</taxon>
        <taxon>Ascomycota</taxon>
        <taxon>Pezizomycotina</taxon>
        <taxon>Dothideomycetes</taxon>
        <taxon>Dothideomycetes incertae sedis</taxon>
        <taxon>Botryosphaeriales</taxon>
        <taxon>Botryosphaeriaceae</taxon>
        <taxon>Diplodia</taxon>
    </lineage>
</organism>
<evidence type="ECO:0000256" key="2">
    <source>
        <dbReference type="ARBA" id="ARBA00012900"/>
    </source>
</evidence>
<dbReference type="CDD" id="cd15571">
    <property type="entry name" value="ePHD"/>
    <property type="match status" value="1"/>
</dbReference>
<comment type="catalytic activity">
    <reaction evidence="6">
        <text>N(6),N(6),N(6)-trimethyl-L-lysyl(9)-[histone H3] + 2 2-oxoglutarate + 2 O2 = N(6)-methyl-L-lysyl(9)-[histone H3] + 2 formaldehyde + 2 succinate + 2 CO2</text>
        <dbReference type="Rhea" id="RHEA:60200"/>
        <dbReference type="Rhea" id="RHEA-COMP:15538"/>
        <dbReference type="Rhea" id="RHEA-COMP:15542"/>
        <dbReference type="ChEBI" id="CHEBI:15379"/>
        <dbReference type="ChEBI" id="CHEBI:16526"/>
        <dbReference type="ChEBI" id="CHEBI:16810"/>
        <dbReference type="ChEBI" id="CHEBI:16842"/>
        <dbReference type="ChEBI" id="CHEBI:30031"/>
        <dbReference type="ChEBI" id="CHEBI:61929"/>
        <dbReference type="ChEBI" id="CHEBI:61961"/>
        <dbReference type="EC" id="1.14.11.66"/>
    </reaction>
</comment>
<evidence type="ECO:0000256" key="5">
    <source>
        <dbReference type="ARBA" id="ARBA00022833"/>
    </source>
</evidence>
<feature type="compositionally biased region" description="Low complexity" evidence="7">
    <location>
        <begin position="1260"/>
        <end position="1281"/>
    </location>
</feature>
<keyword evidence="3" id="KW-0479">Metal-binding</keyword>
<comment type="caution">
    <text evidence="11">The sequence shown here is derived from an EMBL/GenBank/DDBJ whole genome shotgun (WGS) entry which is preliminary data.</text>
</comment>
<feature type="compositionally biased region" description="Low complexity" evidence="7">
    <location>
        <begin position="968"/>
        <end position="986"/>
    </location>
</feature>
<feature type="compositionally biased region" description="Basic residues" evidence="7">
    <location>
        <begin position="275"/>
        <end position="290"/>
    </location>
</feature>
<keyword evidence="12" id="KW-1185">Reference proteome</keyword>
<feature type="region of interest" description="Disordered" evidence="7">
    <location>
        <begin position="1258"/>
        <end position="1387"/>
    </location>
</feature>
<comment type="similarity">
    <text evidence="1">Belongs to the JHDM3 histone demethylase family.</text>
</comment>
<feature type="region of interest" description="Disordered" evidence="7">
    <location>
        <begin position="1168"/>
        <end position="1217"/>
    </location>
</feature>
<evidence type="ECO:0000313" key="11">
    <source>
        <dbReference type="EMBL" id="KAL0259191.1"/>
    </source>
</evidence>
<dbReference type="Pfam" id="PF02373">
    <property type="entry name" value="JmjC"/>
    <property type="match status" value="1"/>
</dbReference>
<dbReference type="Proteomes" id="UP001430584">
    <property type="component" value="Unassembled WGS sequence"/>
</dbReference>
<dbReference type="InterPro" id="IPR003347">
    <property type="entry name" value="JmjC_dom"/>
</dbReference>
<dbReference type="InterPro" id="IPR013083">
    <property type="entry name" value="Znf_RING/FYVE/PHD"/>
</dbReference>
<evidence type="ECO:0000256" key="6">
    <source>
        <dbReference type="ARBA" id="ARBA00049349"/>
    </source>
</evidence>
<dbReference type="Gene3D" id="3.30.40.10">
    <property type="entry name" value="Zinc/RING finger domain, C3HC4 (zinc finger)"/>
    <property type="match status" value="1"/>
</dbReference>
<dbReference type="Pfam" id="PF02375">
    <property type="entry name" value="JmjN"/>
    <property type="match status" value="1"/>
</dbReference>
<evidence type="ECO:0000256" key="3">
    <source>
        <dbReference type="ARBA" id="ARBA00022723"/>
    </source>
</evidence>
<evidence type="ECO:0000313" key="12">
    <source>
        <dbReference type="Proteomes" id="UP001430584"/>
    </source>
</evidence>
<feature type="compositionally biased region" description="Basic residues" evidence="7">
    <location>
        <begin position="206"/>
        <end position="215"/>
    </location>
</feature>
<feature type="region of interest" description="Disordered" evidence="7">
    <location>
        <begin position="949"/>
        <end position="986"/>
    </location>
</feature>
<dbReference type="Pfam" id="PF13832">
    <property type="entry name" value="zf-HC5HC2H_2"/>
    <property type="match status" value="1"/>
</dbReference>
<dbReference type="PANTHER" id="PTHR10694:SF7">
    <property type="entry name" value="[HISTONE H3]-TRIMETHYL-L-LYSINE(9) DEMETHYLASE"/>
    <property type="match status" value="1"/>
</dbReference>
<feature type="region of interest" description="Disordered" evidence="7">
    <location>
        <begin position="529"/>
        <end position="584"/>
    </location>
</feature>
<feature type="domain" description="JmjC" evidence="9">
    <location>
        <begin position="349"/>
        <end position="512"/>
    </location>
</feature>
<dbReference type="SUPFAM" id="SSF51197">
    <property type="entry name" value="Clavaminate synthase-like"/>
    <property type="match status" value="1"/>
</dbReference>
<feature type="compositionally biased region" description="Polar residues" evidence="7">
    <location>
        <begin position="1305"/>
        <end position="1316"/>
    </location>
</feature>
<dbReference type="Pfam" id="PF23258">
    <property type="entry name" value="DUF7072"/>
    <property type="match status" value="1"/>
</dbReference>
<feature type="compositionally biased region" description="Low complexity" evidence="7">
    <location>
        <begin position="1337"/>
        <end position="1365"/>
    </location>
</feature>
<name>A0ABR3CHJ9_9PEZI</name>
<dbReference type="RefSeq" id="XP_066632220.1">
    <property type="nucleotide sequence ID" value="XM_066778125.1"/>
</dbReference>
<dbReference type="SMART" id="SM00545">
    <property type="entry name" value="JmjN"/>
    <property type="match status" value="1"/>
</dbReference>
<feature type="region of interest" description="Disordered" evidence="7">
    <location>
        <begin position="129"/>
        <end position="148"/>
    </location>
</feature>
<evidence type="ECO:0000256" key="1">
    <source>
        <dbReference type="ARBA" id="ARBA00009711"/>
    </source>
</evidence>
<feature type="compositionally biased region" description="Polar residues" evidence="7">
    <location>
        <begin position="130"/>
        <end position="147"/>
    </location>
</feature>
<feature type="region of interest" description="Disordered" evidence="7">
    <location>
        <begin position="153"/>
        <end position="299"/>
    </location>
</feature>
<feature type="domain" description="PHD-type" evidence="10">
    <location>
        <begin position="599"/>
        <end position="722"/>
    </location>
</feature>
<evidence type="ECO:0000259" key="9">
    <source>
        <dbReference type="PROSITE" id="PS51184"/>
    </source>
</evidence>
<feature type="compositionally biased region" description="Pro residues" evidence="7">
    <location>
        <begin position="1327"/>
        <end position="1336"/>
    </location>
</feature>
<feature type="region of interest" description="Disordered" evidence="7">
    <location>
        <begin position="1005"/>
        <end position="1120"/>
    </location>
</feature>
<feature type="compositionally biased region" description="Low complexity" evidence="7">
    <location>
        <begin position="1080"/>
        <end position="1120"/>
    </location>
</feature>
<feature type="compositionally biased region" description="Basic and acidic residues" evidence="7">
    <location>
        <begin position="165"/>
        <end position="179"/>
    </location>
</feature>
<feature type="compositionally biased region" description="Low complexity" evidence="7">
    <location>
        <begin position="1429"/>
        <end position="1460"/>
    </location>
</feature>
<sequence length="1481" mass="163619">MEDLPMTDAQNAPADTGAKQASDQKAALTPPTSEDMDRGKRDGSSSELSELELDDEEDIGDIEPDHYWDGGKIPVFKPTMDQFRSFKKFIDKIDKYGMKSGIVKVVPPPEWRDSLPNLDEAVKKIKVKNPITQDFSGSRGQYTQQNVEKQRSYNLPEWKALTNQWEHKPPAKRGERRGDVAPPPRTRATRNREASVATPPAEPGVKRTRGRPRKNPPKEVKKEVDEDSSVVETVEHMDTQPTVPPTPSSPPDEATAVNKKVATLQKAAGDGSPKPRGRQPKSISSRRKHNRGETTDDVDEQAFDDFDYHLEGVEKFTPERCAELEQNYWKTINFGQPMYGADMPGSLFDENTTSWNVAKLENLLDVLGTKVPGVNTAYLYLGMWKATFAWHLEDVDLYSINYIHFGAPKQWYSISQEDARKFENAMKSVWPNDAKNCSQFLRHKTYLISPQRLESEFGIKVNKLVHYEGEFVLTYPYGYHSGYNIGYNCAESVNFATEAWLEYGRIAKKCDCESDSVWVDVAEIERKLRGEPTPEYIEETDEEDDEDDTEETGHDLPSPPSSVKGKPKASSRKRKREAGDKATEGKVKRVKLRLRVPKEEPCILCPNDVTFDVLLPTDNGQKAHRLCALYTPETYIIEENGVERVCNVANIDKARLELKCNYCRSKRGACFQCAAKKCIRAFHATCAAAAGVQIDEGPVPTFDEDGTEYYCDGFDLRCRFHRPRRPKFTDVDSLENNKLIPDFAKSLEPKQVVQAQYLSGEIFAGTVVENKPEELSVIIDVLPTSFERVEVEWKYLLVLDPAQSLRPKPSTNAIPLPEHLNQASSTLNAKNQKDGPPEMDTPFCDANTEFKWAEFHTATAAEIKNPFQAKVGITMPQQLWHYLGKTSTEAKAQYTDDLRRQQHNPKSNFLDTVKPPPRPVQAYQSRAIGPAYSSGVNINALNGAMAAQRQSMQPHYGQKPYEYKPRSGPAYTAQQAAYPPYPYNGQPAGRSGPFPYSPVPPYPYSPVSYQDARKTSAGSANSPPTQTPHHPPNYVPPYHQTTSHSPYASVYGDPRAGQPVHYPNYHRPSFSNPYHHPLRPVAASPPAAGSAISATSMSPSAHSSSPAIRSDSISSTSSKSPDLEYLQFLQRFPYLLNSYLRRPKVYESPYPGTSGFSEAYNPRRIMAEKQAQRQAAAYPQPQGGYPGANGYGGSQQPHGYQQPYAPGHPPAQNTRPGLTFQSAQDFRADVNRTQASQMSNMPKFEMLIKQLSQANETAARRFAARTQAHQAQQHQQQDAHAPLPPSHQAQVQPGYGYDSGAFGPDTQTKVPSPFNQPVTPHARPPRPRPAPAPAPAAPVVATPVTPTQQSSSSTTAAAGNGAASAGEGRRTPQRPAVSPLSDAGDDRMVAGETTTTMMMTPLPPPATSTSTTSAATAAAAAAAAAAVEAATLAQAQTEQQQQQQQQQKSGAEEQQQQTAAIPPPAAADASDGGGRETWRYT</sequence>
<feature type="compositionally biased region" description="Gly residues" evidence="7">
    <location>
        <begin position="1184"/>
        <end position="1193"/>
    </location>
</feature>
<dbReference type="EC" id="1.14.11.66" evidence="2"/>
<dbReference type="PROSITE" id="PS51184">
    <property type="entry name" value="JMJC"/>
    <property type="match status" value="1"/>
</dbReference>
<reference evidence="11 12" key="1">
    <citation type="submission" date="2024-02" db="EMBL/GenBank/DDBJ databases">
        <title>De novo assembly and annotation of 12 fungi associated with fruit tree decline syndrome in Ontario, Canada.</title>
        <authorList>
            <person name="Sulman M."/>
            <person name="Ellouze W."/>
            <person name="Ilyukhin E."/>
        </authorList>
    </citation>
    <scope>NUCLEOTIDE SEQUENCE [LARGE SCALE GENOMIC DNA]</scope>
    <source>
        <strain evidence="11 12">FDS-637</strain>
    </source>
</reference>
<dbReference type="PROSITE" id="PS51805">
    <property type="entry name" value="EPHD"/>
    <property type="match status" value="1"/>
</dbReference>
<dbReference type="GeneID" id="92010781"/>
<feature type="compositionally biased region" description="Basic and acidic residues" evidence="7">
    <location>
        <begin position="35"/>
        <end position="44"/>
    </location>
</feature>
<dbReference type="InterPro" id="IPR003349">
    <property type="entry name" value="JmjN"/>
</dbReference>
<proteinExistence type="inferred from homology"/>
<protein>
    <recommendedName>
        <fullName evidence="2">[histone H3]-trimethyl-L-lysine(9) demethylase</fullName>
        <ecNumber evidence="2">1.14.11.66</ecNumber>
    </recommendedName>
</protein>
<keyword evidence="4" id="KW-0863">Zinc-finger</keyword>
<dbReference type="EMBL" id="JAJVCZ030000006">
    <property type="protein sequence ID" value="KAL0259191.1"/>
    <property type="molecule type" value="Genomic_DNA"/>
</dbReference>
<dbReference type="Gene3D" id="2.60.120.650">
    <property type="entry name" value="Cupin"/>
    <property type="match status" value="2"/>
</dbReference>
<dbReference type="PANTHER" id="PTHR10694">
    <property type="entry name" value="LYSINE-SPECIFIC DEMETHYLASE"/>
    <property type="match status" value="1"/>
</dbReference>
<feature type="compositionally biased region" description="Acidic residues" evidence="7">
    <location>
        <begin position="536"/>
        <end position="550"/>
    </location>
</feature>
<dbReference type="PROSITE" id="PS51183">
    <property type="entry name" value="JMJN"/>
    <property type="match status" value="1"/>
</dbReference>
<evidence type="ECO:0000259" key="8">
    <source>
        <dbReference type="PROSITE" id="PS51183"/>
    </source>
</evidence>
<feature type="compositionally biased region" description="Basic residues" evidence="7">
    <location>
        <begin position="565"/>
        <end position="576"/>
    </location>
</feature>